<protein>
    <submittedName>
        <fullName evidence="7">C40 family peptidase</fullName>
    </submittedName>
</protein>
<dbReference type="Proteomes" id="UP001596250">
    <property type="component" value="Unassembled WGS sequence"/>
</dbReference>
<keyword evidence="8" id="KW-1185">Reference proteome</keyword>
<evidence type="ECO:0000313" key="7">
    <source>
        <dbReference type="EMBL" id="MFC5989065.1"/>
    </source>
</evidence>
<dbReference type="RefSeq" id="WP_379896615.1">
    <property type="nucleotide sequence ID" value="NZ_CBCSCT010000005.1"/>
</dbReference>
<evidence type="ECO:0000256" key="1">
    <source>
        <dbReference type="ARBA" id="ARBA00007074"/>
    </source>
</evidence>
<name>A0ABW1IVA3_9BACL</name>
<keyword evidence="5" id="KW-0732">Signal</keyword>
<dbReference type="SUPFAM" id="SSF54001">
    <property type="entry name" value="Cysteine proteinases"/>
    <property type="match status" value="1"/>
</dbReference>
<feature type="signal peptide" evidence="5">
    <location>
        <begin position="1"/>
        <end position="23"/>
    </location>
</feature>
<keyword evidence="2" id="KW-0645">Protease</keyword>
<dbReference type="PROSITE" id="PS51935">
    <property type="entry name" value="NLPC_P60"/>
    <property type="match status" value="1"/>
</dbReference>
<evidence type="ECO:0000256" key="5">
    <source>
        <dbReference type="SAM" id="SignalP"/>
    </source>
</evidence>
<gene>
    <name evidence="7" type="ORF">ACFPXP_21890</name>
</gene>
<evidence type="ECO:0000256" key="2">
    <source>
        <dbReference type="ARBA" id="ARBA00022670"/>
    </source>
</evidence>
<dbReference type="Gene3D" id="3.90.1720.10">
    <property type="entry name" value="endopeptidase domain like (from Nostoc punctiforme)"/>
    <property type="match status" value="1"/>
</dbReference>
<accession>A0ABW1IVA3</accession>
<dbReference type="InterPro" id="IPR038765">
    <property type="entry name" value="Papain-like_cys_pep_sf"/>
</dbReference>
<dbReference type="InterPro" id="IPR051202">
    <property type="entry name" value="Peptidase_C40"/>
</dbReference>
<comment type="similarity">
    <text evidence="1">Belongs to the peptidase C40 family.</text>
</comment>
<proteinExistence type="inferred from homology"/>
<feature type="domain" description="NlpC/P60" evidence="6">
    <location>
        <begin position="20"/>
        <end position="142"/>
    </location>
</feature>
<evidence type="ECO:0000259" key="6">
    <source>
        <dbReference type="PROSITE" id="PS51935"/>
    </source>
</evidence>
<evidence type="ECO:0000313" key="8">
    <source>
        <dbReference type="Proteomes" id="UP001596250"/>
    </source>
</evidence>
<reference evidence="8" key="1">
    <citation type="journal article" date="2019" name="Int. J. Syst. Evol. Microbiol.">
        <title>The Global Catalogue of Microorganisms (GCM) 10K type strain sequencing project: providing services to taxonomists for standard genome sequencing and annotation.</title>
        <authorList>
            <consortium name="The Broad Institute Genomics Platform"/>
            <consortium name="The Broad Institute Genome Sequencing Center for Infectious Disease"/>
            <person name="Wu L."/>
            <person name="Ma J."/>
        </authorList>
    </citation>
    <scope>NUCLEOTIDE SEQUENCE [LARGE SCALE GENOMIC DNA]</scope>
    <source>
        <strain evidence="8">CCM 8749</strain>
    </source>
</reference>
<organism evidence="7 8">
    <name type="scientific">Marinicrinis lubricantis</name>
    <dbReference type="NCBI Taxonomy" id="2086470"/>
    <lineage>
        <taxon>Bacteria</taxon>
        <taxon>Bacillati</taxon>
        <taxon>Bacillota</taxon>
        <taxon>Bacilli</taxon>
        <taxon>Bacillales</taxon>
        <taxon>Paenibacillaceae</taxon>
    </lineage>
</organism>
<dbReference type="PANTHER" id="PTHR47053:SF1">
    <property type="entry name" value="MUREIN DD-ENDOPEPTIDASE MEPH-RELATED"/>
    <property type="match status" value="1"/>
</dbReference>
<dbReference type="EMBL" id="JBHSQV010000186">
    <property type="protein sequence ID" value="MFC5989065.1"/>
    <property type="molecule type" value="Genomic_DNA"/>
</dbReference>
<keyword evidence="4" id="KW-0788">Thiol protease</keyword>
<keyword evidence="3" id="KW-0378">Hydrolase</keyword>
<evidence type="ECO:0000256" key="3">
    <source>
        <dbReference type="ARBA" id="ARBA00022801"/>
    </source>
</evidence>
<evidence type="ECO:0000256" key="4">
    <source>
        <dbReference type="ARBA" id="ARBA00022807"/>
    </source>
</evidence>
<dbReference type="PANTHER" id="PTHR47053">
    <property type="entry name" value="MUREIN DD-ENDOPEPTIDASE MEPH-RELATED"/>
    <property type="match status" value="1"/>
</dbReference>
<dbReference type="Pfam" id="PF00877">
    <property type="entry name" value="NLPC_P60"/>
    <property type="match status" value="1"/>
</dbReference>
<comment type="caution">
    <text evidence="7">The sequence shown here is derived from an EMBL/GenBank/DDBJ whole genome shotgun (WGS) entry which is preliminary data.</text>
</comment>
<feature type="chain" id="PRO_5045850210" evidence="5">
    <location>
        <begin position="24"/>
        <end position="157"/>
    </location>
</feature>
<sequence length="157" mass="17482">MKKYSIMVLSIVLLLAFSSSAWAASPLEETVDELLGTDYEWAGTTTKGFDCSGFTQYVFKQFDIELPHSSSAQASKGNPVEKKDLRAGDLVFFNTSGDGISHVGIYLGNNKFVHSATDDGVIISDMSEKYYAQRYVKARRVLGKYLYDRIAVEQPQQ</sequence>
<dbReference type="InterPro" id="IPR000064">
    <property type="entry name" value="NLP_P60_dom"/>
</dbReference>